<comment type="caution">
    <text evidence="1">The sequence shown here is derived from an EMBL/GenBank/DDBJ whole genome shotgun (WGS) entry which is preliminary data.</text>
</comment>
<proteinExistence type="predicted"/>
<accession>A0A5B7FK67</accession>
<dbReference type="AlphaFoldDB" id="A0A5B7FK67"/>
<reference evidence="1 2" key="1">
    <citation type="submission" date="2019-05" db="EMBL/GenBank/DDBJ databases">
        <title>Another draft genome of Portunus trituberculatus and its Hox gene families provides insights of decapod evolution.</title>
        <authorList>
            <person name="Jeong J.-H."/>
            <person name="Song I."/>
            <person name="Kim S."/>
            <person name="Choi T."/>
            <person name="Kim D."/>
            <person name="Ryu S."/>
            <person name="Kim W."/>
        </authorList>
    </citation>
    <scope>NUCLEOTIDE SEQUENCE [LARGE SCALE GENOMIC DNA]</scope>
    <source>
        <tissue evidence="1">Muscle</tissue>
    </source>
</reference>
<dbReference type="Proteomes" id="UP000324222">
    <property type="component" value="Unassembled WGS sequence"/>
</dbReference>
<gene>
    <name evidence="1" type="ORF">E2C01_039255</name>
</gene>
<organism evidence="1 2">
    <name type="scientific">Portunus trituberculatus</name>
    <name type="common">Swimming crab</name>
    <name type="synonym">Neptunus trituberculatus</name>
    <dbReference type="NCBI Taxonomy" id="210409"/>
    <lineage>
        <taxon>Eukaryota</taxon>
        <taxon>Metazoa</taxon>
        <taxon>Ecdysozoa</taxon>
        <taxon>Arthropoda</taxon>
        <taxon>Crustacea</taxon>
        <taxon>Multicrustacea</taxon>
        <taxon>Malacostraca</taxon>
        <taxon>Eumalacostraca</taxon>
        <taxon>Eucarida</taxon>
        <taxon>Decapoda</taxon>
        <taxon>Pleocyemata</taxon>
        <taxon>Brachyura</taxon>
        <taxon>Eubrachyura</taxon>
        <taxon>Portunoidea</taxon>
        <taxon>Portunidae</taxon>
        <taxon>Portuninae</taxon>
        <taxon>Portunus</taxon>
    </lineage>
</organism>
<name>A0A5B7FK67_PORTR</name>
<evidence type="ECO:0000313" key="1">
    <source>
        <dbReference type="EMBL" id="MPC45553.1"/>
    </source>
</evidence>
<dbReference type="EMBL" id="VSRR010006782">
    <property type="protein sequence ID" value="MPC45553.1"/>
    <property type="molecule type" value="Genomic_DNA"/>
</dbReference>
<evidence type="ECO:0000313" key="2">
    <source>
        <dbReference type="Proteomes" id="UP000324222"/>
    </source>
</evidence>
<keyword evidence="2" id="KW-1185">Reference proteome</keyword>
<protein>
    <submittedName>
        <fullName evidence="1">Uncharacterized protein</fullName>
    </submittedName>
</protein>
<sequence length="73" mass="7891">MGGWREGRCLPQVHTEFTAHSTHHRASVLSILYCLSLPRRSTGQSTPRLEQCGVRAAATVFRGGATVGDPTRG</sequence>